<evidence type="ECO:0000256" key="4">
    <source>
        <dbReference type="ARBA" id="ARBA00023002"/>
    </source>
</evidence>
<keyword evidence="4" id="KW-0560">Oxidoreductase</keyword>
<evidence type="ECO:0000313" key="6">
    <source>
        <dbReference type="EMBL" id="MDT0348339.1"/>
    </source>
</evidence>
<dbReference type="RefSeq" id="WP_311554230.1">
    <property type="nucleotide sequence ID" value="NZ_JAVREJ010000001.1"/>
</dbReference>
<evidence type="ECO:0000313" key="7">
    <source>
        <dbReference type="Proteomes" id="UP001183202"/>
    </source>
</evidence>
<feature type="domain" description="FAD dependent oxidoreductase" evidence="5">
    <location>
        <begin position="2"/>
        <end position="327"/>
    </location>
</feature>
<protein>
    <submittedName>
        <fullName evidence="6">FAD-dependent oxidoreductase</fullName>
    </submittedName>
</protein>
<evidence type="ECO:0000256" key="1">
    <source>
        <dbReference type="ARBA" id="ARBA00001974"/>
    </source>
</evidence>
<dbReference type="EMBL" id="JAVREJ010000001">
    <property type="protein sequence ID" value="MDT0348339.1"/>
    <property type="molecule type" value="Genomic_DNA"/>
</dbReference>
<accession>A0ABU2N6M0</accession>
<dbReference type="InterPro" id="IPR006076">
    <property type="entry name" value="FAD-dep_OxRdtase"/>
</dbReference>
<dbReference type="InterPro" id="IPR045170">
    <property type="entry name" value="MTOX"/>
</dbReference>
<dbReference type="PANTHER" id="PTHR10961:SF46">
    <property type="entry name" value="PEROXISOMAL SARCOSINE OXIDASE"/>
    <property type="match status" value="1"/>
</dbReference>
<sequence>MRIAVVGAGVVGISTTAALLDSGHQVDCYESGTIMGERSAGSTRIFRFAHVDPELVRLAQRAKVGFDRWSEQAGRPMLVNSECVVTGTDMAARAAAMAEAGADHEVVGAGSGRLRLPVRDEPAVALIDVGGGVVDVDAVRDFLTRRAGSAVVPEPVYRLDVTPGGAARVTAVDGRRDYDALLVAAGANTAHLAEQVGISTSPSLAHHLRCTFRVDGDAWQSWIDKPADRPGTYQHQTGPGQWAVGGRVDPGLTVWEVGKDAAVDASRVALVDYAREHLAVDPSVVDSLYCTTDPQLGDGIHLRRNGPVTVVYGDNLMKFAPVLGSDLALSLTGEEQPARS</sequence>
<reference evidence="7" key="1">
    <citation type="submission" date="2023-07" db="EMBL/GenBank/DDBJ databases">
        <title>30 novel species of actinomycetes from the DSMZ collection.</title>
        <authorList>
            <person name="Nouioui I."/>
        </authorList>
    </citation>
    <scope>NUCLEOTIDE SEQUENCE [LARGE SCALE GENOMIC DNA]</scope>
    <source>
        <strain evidence="7">DSM 45834</strain>
    </source>
</reference>
<comment type="cofactor">
    <cofactor evidence="1">
        <name>FAD</name>
        <dbReference type="ChEBI" id="CHEBI:57692"/>
    </cofactor>
</comment>
<comment type="caution">
    <text evidence="6">The sequence shown here is derived from an EMBL/GenBank/DDBJ whole genome shotgun (WGS) entry which is preliminary data.</text>
</comment>
<dbReference type="PANTHER" id="PTHR10961">
    <property type="entry name" value="PEROXISOMAL SARCOSINE OXIDASE"/>
    <property type="match status" value="1"/>
</dbReference>
<evidence type="ECO:0000259" key="5">
    <source>
        <dbReference type="Pfam" id="PF01266"/>
    </source>
</evidence>
<dbReference type="SUPFAM" id="SSF51905">
    <property type="entry name" value="FAD/NAD(P)-binding domain"/>
    <property type="match status" value="1"/>
</dbReference>
<organism evidence="6 7">
    <name type="scientific">Pseudonocardia charpentierae</name>
    <dbReference type="NCBI Taxonomy" id="3075545"/>
    <lineage>
        <taxon>Bacteria</taxon>
        <taxon>Bacillati</taxon>
        <taxon>Actinomycetota</taxon>
        <taxon>Actinomycetes</taxon>
        <taxon>Pseudonocardiales</taxon>
        <taxon>Pseudonocardiaceae</taxon>
        <taxon>Pseudonocardia</taxon>
    </lineage>
</organism>
<evidence type="ECO:0000256" key="2">
    <source>
        <dbReference type="ARBA" id="ARBA00022630"/>
    </source>
</evidence>
<dbReference type="InterPro" id="IPR036188">
    <property type="entry name" value="FAD/NAD-bd_sf"/>
</dbReference>
<dbReference type="Gene3D" id="3.30.9.10">
    <property type="entry name" value="D-Amino Acid Oxidase, subunit A, domain 2"/>
    <property type="match status" value="1"/>
</dbReference>
<dbReference type="Proteomes" id="UP001183202">
    <property type="component" value="Unassembled WGS sequence"/>
</dbReference>
<keyword evidence="3" id="KW-0274">FAD</keyword>
<dbReference type="Gene3D" id="3.50.50.60">
    <property type="entry name" value="FAD/NAD(P)-binding domain"/>
    <property type="match status" value="1"/>
</dbReference>
<keyword evidence="7" id="KW-1185">Reference proteome</keyword>
<evidence type="ECO:0000256" key="3">
    <source>
        <dbReference type="ARBA" id="ARBA00022827"/>
    </source>
</evidence>
<dbReference type="Pfam" id="PF01266">
    <property type="entry name" value="DAO"/>
    <property type="match status" value="1"/>
</dbReference>
<name>A0ABU2N6M0_9PSEU</name>
<keyword evidence="2" id="KW-0285">Flavoprotein</keyword>
<gene>
    <name evidence="6" type="ORF">RM445_02230</name>
</gene>
<proteinExistence type="predicted"/>